<keyword evidence="3" id="KW-0220">Diaminopimelate biosynthesis</keyword>
<evidence type="ECO:0000256" key="2">
    <source>
        <dbReference type="ARBA" id="ARBA00022801"/>
    </source>
</evidence>
<feature type="domain" description="Peptidase M20 dimerisation" evidence="6">
    <location>
        <begin position="179"/>
        <end position="274"/>
    </location>
</feature>
<dbReference type="Gene3D" id="3.30.70.360">
    <property type="match status" value="1"/>
</dbReference>
<dbReference type="PANTHER" id="PTHR11014:SF63">
    <property type="entry name" value="METALLOPEPTIDASE, PUTATIVE (AFU_ORTHOLOGUE AFUA_6G09600)-RELATED"/>
    <property type="match status" value="1"/>
</dbReference>
<evidence type="ECO:0000256" key="4">
    <source>
        <dbReference type="ARBA" id="ARBA00023154"/>
    </source>
</evidence>
<dbReference type="InterPro" id="IPR036264">
    <property type="entry name" value="Bact_exopeptidase_dim_dom"/>
</dbReference>
<dbReference type="Pfam" id="PF01546">
    <property type="entry name" value="Peptidase_M20"/>
    <property type="match status" value="1"/>
</dbReference>
<dbReference type="GO" id="GO:0009085">
    <property type="term" value="P:lysine biosynthetic process"/>
    <property type="evidence" value="ECO:0007669"/>
    <property type="project" value="UniProtKB-KW"/>
</dbReference>
<keyword evidence="2 7" id="KW-0378">Hydrolase</keyword>
<dbReference type="Pfam" id="PF07687">
    <property type="entry name" value="M20_dimer"/>
    <property type="match status" value="1"/>
</dbReference>
<sequence>MIEKKLYDDLVTIRHYLHSCPELSEKEYETTKYLSEKLTSWGIEILRSDLKTGLVGVIGSGNPVIALRADIDGLPVSERTNLSFASKNTGVMHACGHDLHMASLLGAAKVLKDHEAKLHGTVKLIFQPSEEHGTGANMVLQAGLVNDVQAFIGFHNIPSLGTGVIGLRDAGVMAAVEQFYVTIEGLGSHAAYPHEGVDPILAMSAIIHSLQQVVSRNVSPLKAAVLSVTHVQSGNTWNVLPSSAIFEGTLRTFDDEVRELTKSRFIEIVEGTAEAYGVRVKINWLMGTNLTYNDPELTQVVTVATKKWTREVVLPDPSSAGEDFSNYRIQAPSVFAFIGSNEAGSPGLHSDELIVQDASLSVAVQYYVHSAYALIDYFSKK</sequence>
<gene>
    <name evidence="7" type="ORF">HNQ37_000814</name>
</gene>
<keyword evidence="5" id="KW-0479">Metal-binding</keyword>
<feature type="binding site" evidence="5">
    <location>
        <position position="349"/>
    </location>
    <ligand>
        <name>Mn(2+)</name>
        <dbReference type="ChEBI" id="CHEBI:29035"/>
        <label>2</label>
    </ligand>
</feature>
<feature type="binding site" evidence="5">
    <location>
        <position position="131"/>
    </location>
    <ligand>
        <name>Mn(2+)</name>
        <dbReference type="ChEBI" id="CHEBI:29035"/>
        <label>2</label>
    </ligand>
</feature>
<name>A0A841C6F6_9LACT</name>
<feature type="binding site" evidence="5">
    <location>
        <position position="95"/>
    </location>
    <ligand>
        <name>Mn(2+)</name>
        <dbReference type="ChEBI" id="CHEBI:29035"/>
        <label>2</label>
    </ligand>
</feature>
<dbReference type="PANTHER" id="PTHR11014">
    <property type="entry name" value="PEPTIDASE M20 FAMILY MEMBER"/>
    <property type="match status" value="1"/>
</dbReference>
<dbReference type="InterPro" id="IPR002933">
    <property type="entry name" value="Peptidase_M20"/>
</dbReference>
<proteinExistence type="predicted"/>
<dbReference type="Gene3D" id="3.40.630.10">
    <property type="entry name" value="Zn peptidases"/>
    <property type="match status" value="1"/>
</dbReference>
<dbReference type="SUPFAM" id="SSF55031">
    <property type="entry name" value="Bacterial exopeptidase dimerisation domain"/>
    <property type="match status" value="1"/>
</dbReference>
<dbReference type="FunFam" id="3.30.70.360:FF:000001">
    <property type="entry name" value="N-acetyldiaminopimelate deacetylase"/>
    <property type="match status" value="1"/>
</dbReference>
<evidence type="ECO:0000313" key="8">
    <source>
        <dbReference type="Proteomes" id="UP000562464"/>
    </source>
</evidence>
<comment type="caution">
    <text evidence="7">The sequence shown here is derived from an EMBL/GenBank/DDBJ whole genome shotgun (WGS) entry which is preliminary data.</text>
</comment>
<dbReference type="GO" id="GO:0019877">
    <property type="term" value="P:diaminopimelate biosynthetic process"/>
    <property type="evidence" value="ECO:0007669"/>
    <property type="project" value="UniProtKB-KW"/>
</dbReference>
<evidence type="ECO:0000256" key="1">
    <source>
        <dbReference type="ARBA" id="ARBA00022605"/>
    </source>
</evidence>
<accession>A0A841C6F6</accession>
<keyword evidence="1" id="KW-0028">Amino-acid biosynthesis</keyword>
<dbReference type="GO" id="GO:0046872">
    <property type="term" value="F:metal ion binding"/>
    <property type="evidence" value="ECO:0007669"/>
    <property type="project" value="UniProtKB-KW"/>
</dbReference>
<evidence type="ECO:0000256" key="3">
    <source>
        <dbReference type="ARBA" id="ARBA00022915"/>
    </source>
</evidence>
<keyword evidence="8" id="KW-1185">Reference proteome</keyword>
<dbReference type="GO" id="GO:0050118">
    <property type="term" value="F:N-acetyldiaminopimelate deacetylase activity"/>
    <property type="evidence" value="ECO:0007669"/>
    <property type="project" value="UniProtKB-ARBA"/>
</dbReference>
<protein>
    <submittedName>
        <fullName evidence="7">Amidohydrolase</fullName>
    </submittedName>
</protein>
<reference evidence="7 8" key="1">
    <citation type="submission" date="2020-08" db="EMBL/GenBank/DDBJ databases">
        <title>Genomic Encyclopedia of Type Strains, Phase IV (KMG-IV): sequencing the most valuable type-strain genomes for metagenomic binning, comparative biology and taxonomic classification.</title>
        <authorList>
            <person name="Goeker M."/>
        </authorList>
    </citation>
    <scope>NUCLEOTIDE SEQUENCE [LARGE SCALE GENOMIC DNA]</scope>
    <source>
        <strain evidence="7 8">DSM 14925</strain>
    </source>
</reference>
<evidence type="ECO:0000259" key="6">
    <source>
        <dbReference type="Pfam" id="PF07687"/>
    </source>
</evidence>
<dbReference type="AlphaFoldDB" id="A0A841C6F6"/>
<dbReference type="PIRSF" id="PIRSF005962">
    <property type="entry name" value="Pept_M20D_amidohydro"/>
    <property type="match status" value="1"/>
</dbReference>
<comment type="cofactor">
    <cofactor evidence="5">
        <name>Mn(2+)</name>
        <dbReference type="ChEBI" id="CHEBI:29035"/>
    </cofactor>
    <text evidence="5">The Mn(2+) ion enhances activity.</text>
</comment>
<dbReference type="SUPFAM" id="SSF53187">
    <property type="entry name" value="Zn-dependent exopeptidases"/>
    <property type="match status" value="1"/>
</dbReference>
<dbReference type="EMBL" id="JACHHV010000010">
    <property type="protein sequence ID" value="MBB5887924.1"/>
    <property type="molecule type" value="Genomic_DNA"/>
</dbReference>
<keyword evidence="4" id="KW-0457">Lysine biosynthesis</keyword>
<dbReference type="InterPro" id="IPR011650">
    <property type="entry name" value="Peptidase_M20_dimer"/>
</dbReference>
<dbReference type="Proteomes" id="UP000562464">
    <property type="component" value="Unassembled WGS sequence"/>
</dbReference>
<feature type="binding site" evidence="5">
    <location>
        <position position="97"/>
    </location>
    <ligand>
        <name>Mn(2+)</name>
        <dbReference type="ChEBI" id="CHEBI:29035"/>
        <label>2</label>
    </ligand>
</feature>
<evidence type="ECO:0000313" key="7">
    <source>
        <dbReference type="EMBL" id="MBB5887924.1"/>
    </source>
</evidence>
<keyword evidence="5" id="KW-0464">Manganese</keyword>
<organism evidence="7 8">
    <name type="scientific">Lactovum miscens</name>
    <dbReference type="NCBI Taxonomy" id="190387"/>
    <lineage>
        <taxon>Bacteria</taxon>
        <taxon>Bacillati</taxon>
        <taxon>Bacillota</taxon>
        <taxon>Bacilli</taxon>
        <taxon>Lactobacillales</taxon>
        <taxon>Streptococcaceae</taxon>
        <taxon>Lactovum</taxon>
    </lineage>
</organism>
<evidence type="ECO:0000256" key="5">
    <source>
        <dbReference type="PIRSR" id="PIRSR005962-1"/>
    </source>
</evidence>
<dbReference type="RefSeq" id="WP_183539537.1">
    <property type="nucleotide sequence ID" value="NZ_JACHHV010000010.1"/>
</dbReference>
<dbReference type="NCBIfam" id="TIGR01891">
    <property type="entry name" value="amidohydrolases"/>
    <property type="match status" value="1"/>
</dbReference>
<dbReference type="InterPro" id="IPR017439">
    <property type="entry name" value="Amidohydrolase"/>
</dbReference>
<feature type="binding site" evidence="5">
    <location>
        <position position="155"/>
    </location>
    <ligand>
        <name>Mn(2+)</name>
        <dbReference type="ChEBI" id="CHEBI:29035"/>
        <label>2</label>
    </ligand>
</feature>